<keyword evidence="2" id="KW-1185">Reference proteome</keyword>
<organism evidence="1 2">
    <name type="scientific">Ficus carica</name>
    <name type="common">Common fig</name>
    <dbReference type="NCBI Taxonomy" id="3494"/>
    <lineage>
        <taxon>Eukaryota</taxon>
        <taxon>Viridiplantae</taxon>
        <taxon>Streptophyta</taxon>
        <taxon>Embryophyta</taxon>
        <taxon>Tracheophyta</taxon>
        <taxon>Spermatophyta</taxon>
        <taxon>Magnoliopsida</taxon>
        <taxon>eudicotyledons</taxon>
        <taxon>Gunneridae</taxon>
        <taxon>Pentapetalae</taxon>
        <taxon>rosids</taxon>
        <taxon>fabids</taxon>
        <taxon>Rosales</taxon>
        <taxon>Moraceae</taxon>
        <taxon>Ficeae</taxon>
        <taxon>Ficus</taxon>
    </lineage>
</organism>
<sequence length="64" mass="6870">MLKGRFLVDASLKIIPFLLLVNAEIGLYLDGGATNALQLEMSSTTGIPSVETIHAFFCANESRA</sequence>
<dbReference type="Proteomes" id="UP001187192">
    <property type="component" value="Unassembled WGS sequence"/>
</dbReference>
<evidence type="ECO:0000313" key="2">
    <source>
        <dbReference type="Proteomes" id="UP001187192"/>
    </source>
</evidence>
<reference evidence="1" key="1">
    <citation type="submission" date="2023-07" db="EMBL/GenBank/DDBJ databases">
        <title>draft genome sequence of fig (Ficus carica).</title>
        <authorList>
            <person name="Takahashi T."/>
            <person name="Nishimura K."/>
        </authorList>
    </citation>
    <scope>NUCLEOTIDE SEQUENCE</scope>
</reference>
<protein>
    <submittedName>
        <fullName evidence="1">Uncharacterized protein</fullName>
    </submittedName>
</protein>
<gene>
    <name evidence="1" type="ORF">TIFTF001_046496</name>
</gene>
<accession>A0AA88CVE0</accession>
<dbReference type="EMBL" id="BTGU01004717">
    <property type="protein sequence ID" value="GMN31227.1"/>
    <property type="molecule type" value="Genomic_DNA"/>
</dbReference>
<name>A0AA88CVE0_FICCA</name>
<evidence type="ECO:0000313" key="1">
    <source>
        <dbReference type="EMBL" id="GMN31227.1"/>
    </source>
</evidence>
<dbReference type="AlphaFoldDB" id="A0AA88CVE0"/>
<comment type="caution">
    <text evidence="1">The sequence shown here is derived from an EMBL/GenBank/DDBJ whole genome shotgun (WGS) entry which is preliminary data.</text>
</comment>
<proteinExistence type="predicted"/>